<evidence type="ECO:0000313" key="11">
    <source>
        <dbReference type="Proteomes" id="UP001470230"/>
    </source>
</evidence>
<feature type="transmembrane region" description="Helical" evidence="9">
    <location>
        <begin position="6"/>
        <end position="23"/>
    </location>
</feature>
<keyword evidence="3" id="KW-1003">Cell membrane</keyword>
<protein>
    <recommendedName>
        <fullName evidence="12">Preprotein translocase subunit YajC</fullName>
    </recommendedName>
</protein>
<evidence type="ECO:0000256" key="4">
    <source>
        <dbReference type="ARBA" id="ARBA00022692"/>
    </source>
</evidence>
<organism evidence="10 11">
    <name type="scientific">Tritrichomonas musculus</name>
    <dbReference type="NCBI Taxonomy" id="1915356"/>
    <lineage>
        <taxon>Eukaryota</taxon>
        <taxon>Metamonada</taxon>
        <taxon>Parabasalia</taxon>
        <taxon>Tritrichomonadida</taxon>
        <taxon>Tritrichomonadidae</taxon>
        <taxon>Tritrichomonas</taxon>
    </lineage>
</organism>
<keyword evidence="11" id="KW-1185">Reference proteome</keyword>
<comment type="subcellular location">
    <subcellularLocation>
        <location evidence="1">Cell membrane</location>
        <topology evidence="1">Single-pass membrane protein</topology>
    </subcellularLocation>
</comment>
<dbReference type="EMBL" id="JAPFFF010000103">
    <property type="protein sequence ID" value="KAK8835437.1"/>
    <property type="molecule type" value="Genomic_DNA"/>
</dbReference>
<evidence type="ECO:0000313" key="10">
    <source>
        <dbReference type="EMBL" id="KAK8835437.1"/>
    </source>
</evidence>
<keyword evidence="5" id="KW-0653">Protein transport</keyword>
<name>A0ABR2GPE4_9EUKA</name>
<keyword evidence="6 9" id="KW-1133">Transmembrane helix</keyword>
<dbReference type="Pfam" id="PF02699">
    <property type="entry name" value="YajC"/>
    <property type="match status" value="1"/>
</dbReference>
<keyword evidence="7" id="KW-0811">Translocation</keyword>
<evidence type="ECO:0000256" key="5">
    <source>
        <dbReference type="ARBA" id="ARBA00022927"/>
    </source>
</evidence>
<keyword evidence="2" id="KW-0813">Transport</keyword>
<evidence type="ECO:0000256" key="7">
    <source>
        <dbReference type="ARBA" id="ARBA00023010"/>
    </source>
</evidence>
<dbReference type="PRINTS" id="PR01853">
    <property type="entry name" value="YAJCTRNLCASE"/>
</dbReference>
<proteinExistence type="predicted"/>
<gene>
    <name evidence="10" type="ORF">M9Y10_004541</name>
</gene>
<dbReference type="PANTHER" id="PTHR33909:SF1">
    <property type="entry name" value="SEC TRANSLOCON ACCESSORY COMPLEX SUBUNIT YAJC"/>
    <property type="match status" value="1"/>
</dbReference>
<dbReference type="PANTHER" id="PTHR33909">
    <property type="entry name" value="SEC TRANSLOCON ACCESSORY COMPLEX SUBUNIT YAJC"/>
    <property type="match status" value="1"/>
</dbReference>
<evidence type="ECO:0000256" key="1">
    <source>
        <dbReference type="ARBA" id="ARBA00004162"/>
    </source>
</evidence>
<sequence length="93" mass="10238">MLITVLIYAVIIGGMYLVLLRPQQKKKKQEDEMRKSIGIGDEVITIGGIIGKIISIKDDNDSIVVESGSNKIRLKRWAISGLASDSKINPSQK</sequence>
<evidence type="ECO:0000256" key="9">
    <source>
        <dbReference type="SAM" id="Phobius"/>
    </source>
</evidence>
<evidence type="ECO:0000256" key="2">
    <source>
        <dbReference type="ARBA" id="ARBA00022448"/>
    </source>
</evidence>
<evidence type="ECO:0000256" key="8">
    <source>
        <dbReference type="ARBA" id="ARBA00023136"/>
    </source>
</evidence>
<evidence type="ECO:0008006" key="12">
    <source>
        <dbReference type="Google" id="ProtNLM"/>
    </source>
</evidence>
<dbReference type="InterPro" id="IPR003849">
    <property type="entry name" value="Preprotein_translocase_YajC"/>
</dbReference>
<keyword evidence="8 9" id="KW-0472">Membrane</keyword>
<keyword evidence="4 9" id="KW-0812">Transmembrane</keyword>
<comment type="caution">
    <text evidence="10">The sequence shown here is derived from an EMBL/GenBank/DDBJ whole genome shotgun (WGS) entry which is preliminary data.</text>
</comment>
<dbReference type="Proteomes" id="UP001470230">
    <property type="component" value="Unassembled WGS sequence"/>
</dbReference>
<dbReference type="NCBIfam" id="TIGR00739">
    <property type="entry name" value="yajC"/>
    <property type="match status" value="1"/>
</dbReference>
<reference evidence="10 11" key="1">
    <citation type="submission" date="2024-04" db="EMBL/GenBank/DDBJ databases">
        <title>Tritrichomonas musculus Genome.</title>
        <authorList>
            <person name="Alves-Ferreira E."/>
            <person name="Grigg M."/>
            <person name="Lorenzi H."/>
            <person name="Galac M."/>
        </authorList>
    </citation>
    <scope>NUCLEOTIDE SEQUENCE [LARGE SCALE GENOMIC DNA]</scope>
    <source>
        <strain evidence="10 11">EAF2021</strain>
    </source>
</reference>
<evidence type="ECO:0000256" key="3">
    <source>
        <dbReference type="ARBA" id="ARBA00022475"/>
    </source>
</evidence>
<evidence type="ECO:0000256" key="6">
    <source>
        <dbReference type="ARBA" id="ARBA00022989"/>
    </source>
</evidence>
<accession>A0ABR2GPE4</accession>
<dbReference type="SMART" id="SM01323">
    <property type="entry name" value="YajC"/>
    <property type="match status" value="1"/>
</dbReference>